<evidence type="ECO:0000256" key="4">
    <source>
        <dbReference type="ARBA" id="ARBA00022723"/>
    </source>
</evidence>
<dbReference type="GO" id="GO:0046872">
    <property type="term" value="F:metal ion binding"/>
    <property type="evidence" value="ECO:0007669"/>
    <property type="project" value="UniProtKB-KW"/>
</dbReference>
<evidence type="ECO:0000256" key="3">
    <source>
        <dbReference type="ARBA" id="ARBA00022695"/>
    </source>
</evidence>
<evidence type="ECO:0000256" key="9">
    <source>
        <dbReference type="ARBA" id="ARBA00048173"/>
    </source>
</evidence>
<keyword evidence="13" id="KW-1185">Reference proteome</keyword>
<feature type="region of interest" description="Disordered" evidence="10">
    <location>
        <begin position="303"/>
        <end position="325"/>
    </location>
</feature>
<dbReference type="Proteomes" id="UP000309215">
    <property type="component" value="Unassembled WGS sequence"/>
</dbReference>
<keyword evidence="6 12" id="KW-0695">RNA-directed DNA polymerase</keyword>
<evidence type="ECO:0000313" key="13">
    <source>
        <dbReference type="Proteomes" id="UP000309215"/>
    </source>
</evidence>
<proteinExistence type="inferred from homology"/>
<dbReference type="GO" id="GO:0003964">
    <property type="term" value="F:RNA-directed DNA polymerase activity"/>
    <property type="evidence" value="ECO:0007669"/>
    <property type="project" value="UniProtKB-KW"/>
</dbReference>
<sequence length="325" mass="37407">MWMSLRNFAFVRNIQDLSRELGCERAQLEEYISSRQREFYKEMRIPKKGRRRREFRTVYKPCRELAVLQKNIATLLQRNPLPEYVQGFVSDRSIYKNAKIHIGQKILLHADIHEFFESITLERVRDAFETCGSNREVATLLAKLCTLDGFLPQGSSASPVLANLVCRHLDTDINALAISYGCRYSRYADDITLSGDRVPPAESVENLLKRHAFELRPGSCRTQRRGHGQYVTGLSVEDAVPRIPRRMKRRLRLVLRLARSAMQHADLLLSETKIDGWLAFFHSVEPNLASKLSAEWDPIRARLNNRHTGSPDDPSEEVTEEEPSD</sequence>
<dbReference type="PROSITE" id="PS50878">
    <property type="entry name" value="RT_POL"/>
    <property type="match status" value="1"/>
</dbReference>
<keyword evidence="5" id="KW-0460">Magnesium</keyword>
<keyword evidence="3" id="KW-0548">Nucleotidyltransferase</keyword>
<dbReference type="PANTHER" id="PTHR34047:SF7">
    <property type="entry name" value="RNA-DIRECTED DNA POLYMERASE"/>
    <property type="match status" value="1"/>
</dbReference>
<comment type="catalytic activity">
    <reaction evidence="9">
        <text>DNA(n) + a 2'-deoxyribonucleoside 5'-triphosphate = DNA(n+1) + diphosphate</text>
        <dbReference type="Rhea" id="RHEA:22508"/>
        <dbReference type="Rhea" id="RHEA-COMP:17339"/>
        <dbReference type="Rhea" id="RHEA-COMP:17340"/>
        <dbReference type="ChEBI" id="CHEBI:33019"/>
        <dbReference type="ChEBI" id="CHEBI:61560"/>
        <dbReference type="ChEBI" id="CHEBI:173112"/>
        <dbReference type="EC" id="2.7.7.49"/>
    </reaction>
</comment>
<dbReference type="InterPro" id="IPR051083">
    <property type="entry name" value="GrpII_Intron_Splice-Mob/Def"/>
</dbReference>
<feature type="compositionally biased region" description="Acidic residues" evidence="10">
    <location>
        <begin position="313"/>
        <end position="325"/>
    </location>
</feature>
<dbReference type="InterPro" id="IPR000477">
    <property type="entry name" value="RT_dom"/>
</dbReference>
<protein>
    <recommendedName>
        <fullName evidence="1">RNA-directed DNA polymerase</fullName>
        <ecNumber evidence="1">2.7.7.49</ecNumber>
    </recommendedName>
</protein>
<accession>A0A4U1JCU0</accession>
<dbReference type="Pfam" id="PF00078">
    <property type="entry name" value="RVT_1"/>
    <property type="match status" value="1"/>
</dbReference>
<keyword evidence="7" id="KW-0051">Antiviral defense</keyword>
<evidence type="ECO:0000256" key="8">
    <source>
        <dbReference type="ARBA" id="ARBA00034120"/>
    </source>
</evidence>
<dbReference type="OrthoDB" id="7055795at2"/>
<reference evidence="12 13" key="1">
    <citation type="submission" date="2019-04" db="EMBL/GenBank/DDBJ databases">
        <authorList>
            <person name="Li Y."/>
            <person name="Wang J."/>
        </authorList>
    </citation>
    <scope>NUCLEOTIDE SEQUENCE [LARGE SCALE GENOMIC DNA]</scope>
    <source>
        <strain evidence="12 13">DSM 14668</strain>
    </source>
</reference>
<dbReference type="CDD" id="cd03487">
    <property type="entry name" value="RT_Bac_retron_II"/>
    <property type="match status" value="1"/>
</dbReference>
<evidence type="ECO:0000256" key="5">
    <source>
        <dbReference type="ARBA" id="ARBA00022842"/>
    </source>
</evidence>
<dbReference type="PRINTS" id="PR00866">
    <property type="entry name" value="RNADNAPOLMS"/>
</dbReference>
<comment type="similarity">
    <text evidence="8">Belongs to the bacterial reverse transcriptase family.</text>
</comment>
<keyword evidence="4" id="KW-0479">Metal-binding</keyword>
<dbReference type="EC" id="2.7.7.49" evidence="1"/>
<evidence type="ECO:0000256" key="2">
    <source>
        <dbReference type="ARBA" id="ARBA00022679"/>
    </source>
</evidence>
<dbReference type="InterPro" id="IPR043502">
    <property type="entry name" value="DNA/RNA_pol_sf"/>
</dbReference>
<dbReference type="GO" id="GO:0051607">
    <property type="term" value="P:defense response to virus"/>
    <property type="evidence" value="ECO:0007669"/>
    <property type="project" value="UniProtKB-KW"/>
</dbReference>
<evidence type="ECO:0000256" key="6">
    <source>
        <dbReference type="ARBA" id="ARBA00022918"/>
    </source>
</evidence>
<keyword evidence="2" id="KW-0808">Transferase</keyword>
<dbReference type="GO" id="GO:0003723">
    <property type="term" value="F:RNA binding"/>
    <property type="evidence" value="ECO:0007669"/>
    <property type="project" value="InterPro"/>
</dbReference>
<evidence type="ECO:0000313" key="12">
    <source>
        <dbReference type="EMBL" id="TKD08432.1"/>
    </source>
</evidence>
<dbReference type="AlphaFoldDB" id="A0A4U1JCU0"/>
<gene>
    <name evidence="12" type="ORF">E8A74_16085</name>
</gene>
<evidence type="ECO:0000259" key="11">
    <source>
        <dbReference type="PROSITE" id="PS50878"/>
    </source>
</evidence>
<name>A0A4U1JCU0_9BACT</name>
<evidence type="ECO:0000256" key="10">
    <source>
        <dbReference type="SAM" id="MobiDB-lite"/>
    </source>
</evidence>
<comment type="caution">
    <text evidence="12">The sequence shown here is derived from an EMBL/GenBank/DDBJ whole genome shotgun (WGS) entry which is preliminary data.</text>
</comment>
<organism evidence="12 13">
    <name type="scientific">Polyangium fumosum</name>
    <dbReference type="NCBI Taxonomy" id="889272"/>
    <lineage>
        <taxon>Bacteria</taxon>
        <taxon>Pseudomonadati</taxon>
        <taxon>Myxococcota</taxon>
        <taxon>Polyangia</taxon>
        <taxon>Polyangiales</taxon>
        <taxon>Polyangiaceae</taxon>
        <taxon>Polyangium</taxon>
    </lineage>
</organism>
<feature type="domain" description="Reverse transcriptase" evidence="11">
    <location>
        <begin position="26"/>
        <end position="255"/>
    </location>
</feature>
<evidence type="ECO:0000256" key="1">
    <source>
        <dbReference type="ARBA" id="ARBA00012493"/>
    </source>
</evidence>
<dbReference type="PANTHER" id="PTHR34047">
    <property type="entry name" value="NUCLEAR INTRON MATURASE 1, MITOCHONDRIAL-RELATED"/>
    <property type="match status" value="1"/>
</dbReference>
<dbReference type="EMBL" id="SSMQ01000014">
    <property type="protein sequence ID" value="TKD08432.1"/>
    <property type="molecule type" value="Genomic_DNA"/>
</dbReference>
<dbReference type="InterPro" id="IPR000123">
    <property type="entry name" value="Reverse_transcriptase_msDNA"/>
</dbReference>
<dbReference type="SUPFAM" id="SSF56672">
    <property type="entry name" value="DNA/RNA polymerases"/>
    <property type="match status" value="1"/>
</dbReference>
<evidence type="ECO:0000256" key="7">
    <source>
        <dbReference type="ARBA" id="ARBA00023118"/>
    </source>
</evidence>